<dbReference type="PANTHER" id="PTHR42879">
    <property type="entry name" value="3-OXOACYL-(ACYL-CARRIER-PROTEIN) REDUCTASE"/>
    <property type="match status" value="1"/>
</dbReference>
<dbReference type="EMBL" id="LCYG01000008">
    <property type="protein sequence ID" value="KLK94649.1"/>
    <property type="molecule type" value="Genomic_DNA"/>
</dbReference>
<dbReference type="InterPro" id="IPR050259">
    <property type="entry name" value="SDR"/>
</dbReference>
<dbReference type="InterPro" id="IPR036291">
    <property type="entry name" value="NAD(P)-bd_dom_sf"/>
</dbReference>
<protein>
    <submittedName>
        <fullName evidence="2">Short-chain dehydrogenase</fullName>
    </submittedName>
</protein>
<proteinExistence type="inferred from homology"/>
<dbReference type="InterPro" id="IPR002347">
    <property type="entry name" value="SDR_fam"/>
</dbReference>
<dbReference type="STRING" id="1225564.AA309_02385"/>
<dbReference type="AlphaFoldDB" id="A0A0H1RHV3"/>
<sequence>MLIDLTGRTAIVTGGSEGLGKAIAARFARSGANVVVLARRENVLDETVRDIRRDAVGRVVGHACDVTDSGRVDEVFAAIAAEFGAVDILVNNAGSSNRSPFEELTRASMIADMDLKLFAAVDLAQKVVPGMKERRWGRIINVVSANGKAPKAASAPTTLSRAAGITLTKVMSQELAPWNILVNALCVGVIKSGQWERRHRRDAPDMPFEKYLEPHARPVPLGRFGEPEEFANVACFLASDAASYVTGTAINVDGGLCPVT</sequence>
<accession>A0A0H1RHV3</accession>
<dbReference type="PANTHER" id="PTHR42879:SF6">
    <property type="entry name" value="NADPH-DEPENDENT REDUCTASE BACG"/>
    <property type="match status" value="1"/>
</dbReference>
<dbReference type="PATRIC" id="fig|1225564.3.peg.6547"/>
<dbReference type="PRINTS" id="PR00080">
    <property type="entry name" value="SDRFAMILY"/>
</dbReference>
<dbReference type="Pfam" id="PF13561">
    <property type="entry name" value="adh_short_C2"/>
    <property type="match status" value="1"/>
</dbReference>
<dbReference type="FunFam" id="3.40.50.720:FF:000084">
    <property type="entry name" value="Short-chain dehydrogenase reductase"/>
    <property type="match status" value="1"/>
</dbReference>
<comment type="caution">
    <text evidence="2">The sequence shown here is derived from an EMBL/GenBank/DDBJ whole genome shotgun (WGS) entry which is preliminary data.</text>
</comment>
<dbReference type="Proteomes" id="UP000035489">
    <property type="component" value="Unassembled WGS sequence"/>
</dbReference>
<keyword evidence="3" id="KW-1185">Reference proteome</keyword>
<evidence type="ECO:0000256" key="1">
    <source>
        <dbReference type="ARBA" id="ARBA00006484"/>
    </source>
</evidence>
<dbReference type="OrthoDB" id="9789398at2"/>
<dbReference type="RefSeq" id="WP_047187385.1">
    <property type="nucleotide sequence ID" value="NZ_LCYG01000008.1"/>
</dbReference>
<dbReference type="Gene3D" id="3.40.50.720">
    <property type="entry name" value="NAD(P)-binding Rossmann-like Domain"/>
    <property type="match status" value="1"/>
</dbReference>
<gene>
    <name evidence="2" type="ORF">AA309_02385</name>
</gene>
<dbReference type="PRINTS" id="PR00081">
    <property type="entry name" value="GDHRDH"/>
</dbReference>
<reference evidence="2 3" key="1">
    <citation type="submission" date="2015-05" db="EMBL/GenBank/DDBJ databases">
        <title>Draft genome sequence of Microvirga vignae strain BR3299, a novel nitrogen fixing bacteria isolated from Brazil semi-aired region.</title>
        <authorList>
            <person name="Zilli J.E."/>
            <person name="Passos S.R."/>
            <person name="Leite J."/>
            <person name="Baldani J.I."/>
            <person name="Xavier G.R."/>
            <person name="Rumjaneck N.G."/>
            <person name="Simoes-Araujo J.L."/>
        </authorList>
    </citation>
    <scope>NUCLEOTIDE SEQUENCE [LARGE SCALE GENOMIC DNA]</scope>
    <source>
        <strain evidence="2 3">BR3299</strain>
    </source>
</reference>
<organism evidence="2 3">
    <name type="scientific">Microvirga vignae</name>
    <dbReference type="NCBI Taxonomy" id="1225564"/>
    <lineage>
        <taxon>Bacteria</taxon>
        <taxon>Pseudomonadati</taxon>
        <taxon>Pseudomonadota</taxon>
        <taxon>Alphaproteobacteria</taxon>
        <taxon>Hyphomicrobiales</taxon>
        <taxon>Methylobacteriaceae</taxon>
        <taxon>Microvirga</taxon>
    </lineage>
</organism>
<comment type="similarity">
    <text evidence="1">Belongs to the short-chain dehydrogenases/reductases (SDR) family.</text>
</comment>
<dbReference type="SUPFAM" id="SSF51735">
    <property type="entry name" value="NAD(P)-binding Rossmann-fold domains"/>
    <property type="match status" value="1"/>
</dbReference>
<name>A0A0H1RHV3_9HYPH</name>
<evidence type="ECO:0000313" key="2">
    <source>
        <dbReference type="EMBL" id="KLK94649.1"/>
    </source>
</evidence>
<evidence type="ECO:0000313" key="3">
    <source>
        <dbReference type="Proteomes" id="UP000035489"/>
    </source>
</evidence>